<protein>
    <submittedName>
        <fullName evidence="2">Uncharacterized protein</fullName>
    </submittedName>
</protein>
<organism evidence="2 3">
    <name type="scientific">Tanacetum coccineum</name>
    <dbReference type="NCBI Taxonomy" id="301880"/>
    <lineage>
        <taxon>Eukaryota</taxon>
        <taxon>Viridiplantae</taxon>
        <taxon>Streptophyta</taxon>
        <taxon>Embryophyta</taxon>
        <taxon>Tracheophyta</taxon>
        <taxon>Spermatophyta</taxon>
        <taxon>Magnoliopsida</taxon>
        <taxon>eudicotyledons</taxon>
        <taxon>Gunneridae</taxon>
        <taxon>Pentapetalae</taxon>
        <taxon>asterids</taxon>
        <taxon>campanulids</taxon>
        <taxon>Asterales</taxon>
        <taxon>Asteraceae</taxon>
        <taxon>Asteroideae</taxon>
        <taxon>Anthemideae</taxon>
        <taxon>Anthemidinae</taxon>
        <taxon>Tanacetum</taxon>
    </lineage>
</organism>
<dbReference type="Proteomes" id="UP001151760">
    <property type="component" value="Unassembled WGS sequence"/>
</dbReference>
<proteinExistence type="predicted"/>
<keyword evidence="3" id="KW-1185">Reference proteome</keyword>
<accession>A0ABQ5BU66</accession>
<sequence length="251" mass="28022">MTSSSKTNSPNFKRKTARISVKYPNYVNLTSSSEEQPNERTPSPPPRKKSLSPPQAPSKSISSKSTHYTSSSSPSESPTPTHVAPPPKLRFVIPIKLEPQELPPPQMSPNDPYAQTMDNWPPGPSNPSPPPRVSRPPPGFPNPPPGFEPLPSTQPLFVNINNNTPLLQNNAPPLENIHHPPPNLGNQDFPNPPNILDFVHPNDMPHLHNMFCQCCSTTRHEILMLQNRVNYMFSYIRHHLGPSPHPPYFPH</sequence>
<feature type="compositionally biased region" description="Polar residues" evidence="1">
    <location>
        <begin position="1"/>
        <end position="11"/>
    </location>
</feature>
<evidence type="ECO:0000313" key="2">
    <source>
        <dbReference type="EMBL" id="GJT17843.1"/>
    </source>
</evidence>
<feature type="compositionally biased region" description="Pro residues" evidence="1">
    <location>
        <begin position="121"/>
        <end position="148"/>
    </location>
</feature>
<evidence type="ECO:0000313" key="3">
    <source>
        <dbReference type="Proteomes" id="UP001151760"/>
    </source>
</evidence>
<reference evidence="2" key="2">
    <citation type="submission" date="2022-01" db="EMBL/GenBank/DDBJ databases">
        <authorList>
            <person name="Yamashiro T."/>
            <person name="Shiraishi A."/>
            <person name="Satake H."/>
            <person name="Nakayama K."/>
        </authorList>
    </citation>
    <scope>NUCLEOTIDE SEQUENCE</scope>
</reference>
<feature type="compositionally biased region" description="Low complexity" evidence="1">
    <location>
        <begin position="51"/>
        <end position="81"/>
    </location>
</feature>
<gene>
    <name evidence="2" type="ORF">Tco_0876549</name>
</gene>
<dbReference type="EMBL" id="BQNB010013592">
    <property type="protein sequence ID" value="GJT17843.1"/>
    <property type="molecule type" value="Genomic_DNA"/>
</dbReference>
<feature type="compositionally biased region" description="Polar residues" evidence="1">
    <location>
        <begin position="27"/>
        <end position="41"/>
    </location>
</feature>
<name>A0ABQ5BU66_9ASTR</name>
<feature type="region of interest" description="Disordered" evidence="1">
    <location>
        <begin position="1"/>
        <end position="154"/>
    </location>
</feature>
<evidence type="ECO:0000256" key="1">
    <source>
        <dbReference type="SAM" id="MobiDB-lite"/>
    </source>
</evidence>
<reference evidence="2" key="1">
    <citation type="journal article" date="2022" name="Int. J. Mol. Sci.">
        <title>Draft Genome of Tanacetum Coccineum: Genomic Comparison of Closely Related Tanacetum-Family Plants.</title>
        <authorList>
            <person name="Yamashiro T."/>
            <person name="Shiraishi A."/>
            <person name="Nakayama K."/>
            <person name="Satake H."/>
        </authorList>
    </citation>
    <scope>NUCLEOTIDE SEQUENCE</scope>
</reference>
<comment type="caution">
    <text evidence="2">The sequence shown here is derived from an EMBL/GenBank/DDBJ whole genome shotgun (WGS) entry which is preliminary data.</text>
</comment>